<feature type="compositionally biased region" description="Basic and acidic residues" evidence="1">
    <location>
        <begin position="112"/>
        <end position="125"/>
    </location>
</feature>
<evidence type="ECO:0000313" key="2">
    <source>
        <dbReference type="EMBL" id="CAG6604466.1"/>
    </source>
</evidence>
<feature type="region of interest" description="Disordered" evidence="1">
    <location>
        <begin position="1"/>
        <end position="125"/>
    </location>
</feature>
<evidence type="ECO:0000256" key="1">
    <source>
        <dbReference type="SAM" id="MobiDB-lite"/>
    </source>
</evidence>
<organism evidence="2">
    <name type="scientific">Culex pipiens</name>
    <name type="common">House mosquito</name>
    <dbReference type="NCBI Taxonomy" id="7175"/>
    <lineage>
        <taxon>Eukaryota</taxon>
        <taxon>Metazoa</taxon>
        <taxon>Ecdysozoa</taxon>
        <taxon>Arthropoda</taxon>
        <taxon>Hexapoda</taxon>
        <taxon>Insecta</taxon>
        <taxon>Pterygota</taxon>
        <taxon>Neoptera</taxon>
        <taxon>Endopterygota</taxon>
        <taxon>Diptera</taxon>
        <taxon>Nematocera</taxon>
        <taxon>Culicoidea</taxon>
        <taxon>Culicidae</taxon>
        <taxon>Culicinae</taxon>
        <taxon>Culicini</taxon>
        <taxon>Culex</taxon>
        <taxon>Culex</taxon>
    </lineage>
</organism>
<name>A0A8D8L8H9_CULPI</name>
<feature type="compositionally biased region" description="Polar residues" evidence="1">
    <location>
        <begin position="63"/>
        <end position="84"/>
    </location>
</feature>
<dbReference type="EMBL" id="HBUE01353320">
    <property type="protein sequence ID" value="CAG6604466.1"/>
    <property type="molecule type" value="Transcribed_RNA"/>
</dbReference>
<feature type="compositionally biased region" description="Low complexity" evidence="1">
    <location>
        <begin position="98"/>
        <end position="111"/>
    </location>
</feature>
<proteinExistence type="predicted"/>
<sequence>MVLSAPRKLLPPGQPPHRPRRTDHSPTLPRPSNPRRRTQLAQLRNVPTTAQTRPPAANHLQRRQTNVPRASSSRDPPVHSTEQWQRAGGERRRRLANVGAAAQGAPVPAGQDHQRAADGNRTAEG</sequence>
<protein>
    <submittedName>
        <fullName evidence="2">(northern house mosquito) hypothetical protein</fullName>
    </submittedName>
</protein>
<reference evidence="2" key="1">
    <citation type="submission" date="2021-05" db="EMBL/GenBank/DDBJ databases">
        <authorList>
            <person name="Alioto T."/>
            <person name="Alioto T."/>
            <person name="Gomez Garrido J."/>
        </authorList>
    </citation>
    <scope>NUCLEOTIDE SEQUENCE</scope>
</reference>
<dbReference type="EMBL" id="HBUE01246197">
    <property type="protein sequence ID" value="CAG6552160.1"/>
    <property type="molecule type" value="Transcribed_RNA"/>
</dbReference>
<feature type="compositionally biased region" description="Polar residues" evidence="1">
    <location>
        <begin position="39"/>
        <end position="52"/>
    </location>
</feature>
<dbReference type="AlphaFoldDB" id="A0A8D8L8H9"/>
<accession>A0A8D8L8H9</accession>